<proteinExistence type="predicted"/>
<evidence type="ECO:0000259" key="6">
    <source>
        <dbReference type="PROSITE" id="PS51194"/>
    </source>
</evidence>
<feature type="domain" description="Helicase C-terminal" evidence="6">
    <location>
        <begin position="279"/>
        <end position="448"/>
    </location>
</feature>
<reference evidence="8" key="1">
    <citation type="journal article" date="2019" name="Int. J. Syst. Evol. Microbiol.">
        <title>The Global Catalogue of Microorganisms (GCM) 10K type strain sequencing project: providing services to taxonomists for standard genome sequencing and annotation.</title>
        <authorList>
            <consortium name="The Broad Institute Genomics Platform"/>
            <consortium name="The Broad Institute Genome Sequencing Center for Infectious Disease"/>
            <person name="Wu L."/>
            <person name="Ma J."/>
        </authorList>
    </citation>
    <scope>NUCLEOTIDE SEQUENCE [LARGE SCALE GENOMIC DNA]</scope>
    <source>
        <strain evidence="8">CECT 8570</strain>
    </source>
</reference>
<accession>A0ABV8V7B9</accession>
<dbReference type="Proteomes" id="UP001595840">
    <property type="component" value="Unassembled WGS sequence"/>
</dbReference>
<dbReference type="InterPro" id="IPR014001">
    <property type="entry name" value="Helicase_ATP-bd"/>
</dbReference>
<dbReference type="RefSeq" id="WP_290264994.1">
    <property type="nucleotide sequence ID" value="NZ_JAUFQG010000006.1"/>
</dbReference>
<dbReference type="PROSITE" id="PS51192">
    <property type="entry name" value="HELICASE_ATP_BIND_1"/>
    <property type="match status" value="1"/>
</dbReference>
<dbReference type="Pfam" id="PF11898">
    <property type="entry name" value="DUF3418"/>
    <property type="match status" value="1"/>
</dbReference>
<dbReference type="InterPro" id="IPR001650">
    <property type="entry name" value="Helicase_C-like"/>
</dbReference>
<dbReference type="SMART" id="SM00847">
    <property type="entry name" value="HA2"/>
    <property type="match status" value="1"/>
</dbReference>
<dbReference type="Pfam" id="PF04408">
    <property type="entry name" value="WHD_HA2"/>
    <property type="match status" value="1"/>
</dbReference>
<evidence type="ECO:0000256" key="2">
    <source>
        <dbReference type="ARBA" id="ARBA00022801"/>
    </source>
</evidence>
<dbReference type="InterPro" id="IPR010222">
    <property type="entry name" value="RNA_helicase_HrpA"/>
</dbReference>
<dbReference type="Pfam" id="PF21010">
    <property type="entry name" value="HA2_C"/>
    <property type="match status" value="1"/>
</dbReference>
<protein>
    <submittedName>
        <fullName evidence="7">ATP-dependent RNA helicase HrpA</fullName>
        <ecNumber evidence="7">3.6.4.13</ecNumber>
    </submittedName>
</protein>
<dbReference type="GO" id="GO:0016787">
    <property type="term" value="F:hydrolase activity"/>
    <property type="evidence" value="ECO:0007669"/>
    <property type="project" value="UniProtKB-KW"/>
</dbReference>
<evidence type="ECO:0000256" key="1">
    <source>
        <dbReference type="ARBA" id="ARBA00022741"/>
    </source>
</evidence>
<gene>
    <name evidence="7" type="primary">hrpA</name>
    <name evidence="7" type="ORF">ACFOX3_12655</name>
</gene>
<feature type="domain" description="Helicase ATP-binding" evidence="5">
    <location>
        <begin position="89"/>
        <end position="252"/>
    </location>
</feature>
<dbReference type="SUPFAM" id="SSF52540">
    <property type="entry name" value="P-loop containing nucleoside triphosphate hydrolases"/>
    <property type="match status" value="1"/>
</dbReference>
<dbReference type="PANTHER" id="PTHR18934:SF99">
    <property type="entry name" value="ATP-DEPENDENT RNA HELICASE DHX37-RELATED"/>
    <property type="match status" value="1"/>
</dbReference>
<dbReference type="NCBIfam" id="NF008348">
    <property type="entry name" value="PRK11131.1"/>
    <property type="match status" value="1"/>
</dbReference>
<organism evidence="7 8">
    <name type="scientific">Simiduia curdlanivorans</name>
    <dbReference type="NCBI Taxonomy" id="1492769"/>
    <lineage>
        <taxon>Bacteria</taxon>
        <taxon>Pseudomonadati</taxon>
        <taxon>Pseudomonadota</taxon>
        <taxon>Gammaproteobacteria</taxon>
        <taxon>Cellvibrionales</taxon>
        <taxon>Cellvibrionaceae</taxon>
        <taxon>Simiduia</taxon>
    </lineage>
</organism>
<dbReference type="InterPro" id="IPR011709">
    <property type="entry name" value="DEAD-box_helicase_OB_fold"/>
</dbReference>
<dbReference type="InterPro" id="IPR003593">
    <property type="entry name" value="AAA+_ATPase"/>
</dbReference>
<dbReference type="Pfam" id="PF07717">
    <property type="entry name" value="OB_NTP_bind"/>
    <property type="match status" value="1"/>
</dbReference>
<dbReference type="InterPro" id="IPR024590">
    <property type="entry name" value="HrpA_C"/>
</dbReference>
<dbReference type="EMBL" id="JBHSCX010000015">
    <property type="protein sequence ID" value="MFC4363160.1"/>
    <property type="molecule type" value="Genomic_DNA"/>
</dbReference>
<keyword evidence="4" id="KW-0067">ATP-binding</keyword>
<dbReference type="Pfam" id="PF13245">
    <property type="entry name" value="AAA_19"/>
    <property type="match status" value="1"/>
</dbReference>
<keyword evidence="2 7" id="KW-0378">Hydrolase</keyword>
<dbReference type="GO" id="GO:0003724">
    <property type="term" value="F:RNA helicase activity"/>
    <property type="evidence" value="ECO:0007669"/>
    <property type="project" value="UniProtKB-EC"/>
</dbReference>
<evidence type="ECO:0000313" key="7">
    <source>
        <dbReference type="EMBL" id="MFC4363160.1"/>
    </source>
</evidence>
<dbReference type="Gene3D" id="1.20.120.1080">
    <property type="match status" value="1"/>
</dbReference>
<keyword evidence="1" id="KW-0547">Nucleotide-binding</keyword>
<keyword evidence="3 7" id="KW-0347">Helicase</keyword>
<name>A0ABV8V7B9_9GAMM</name>
<sequence>MTAVNIGALYPQLDQLMIADAALLRKQLHRLRKRLERQQPADHLVGEMVGEIEASLAAARERMAGRAALVPEIAFPEALPVSQRAGEIAQLIGAHQVVILAGETGSGKTTQLPKICLSIGRGQRGLIGHTQPRRLAARTVAARIAEEMNTSLGDRVGYQVRFNDQSSANTLVKLMTDGILLAEIQNDPLLTRYDTLIIDEAHERSLNIDFLLGYLKQLLPKRPDLKLIITSATIDLARFSEHFDGAPIIEVSGRTFPVDIRYRPVLDDEGELAEHISAAIEELLQAEKGSSRRGGDILVFLAGEREIRETALALRKANLPHIEVLPLYARLSLAEQTRVFSAHAGRRVVLATNVAETSITVPGIRYVIDPGLARISRYSYRTKIQRLPIEPISQASANQRAGRCGRVSEGICIRLYEESDFLSRPAFTDAEILRTNLAAVILQMLSMRMGAIEDFPFVDAPDSRLINDGVRLLEELQAVNKKRELTAIGRQLAQMPVDPTLGRMLVAAAQAGALDEVLIIVSGLSVQDPRERPADKQQASDEKHKRFRDDDSDFISWVNLWRYVEAQRQELSSSQFAKTCKREFLSWLRIKEWRDIHLQLRLALRDLKLPMNKAPASFEAVHKSLLPGLLNNIGTKGEEREYLGARARKFHIFPGSGLYKKTPKWIAAAELLETSKLYAHTVAKIEPEWILAVADHLVKREHFEPHYFVKTGQVMAFEKISLYGLTLIERKRVAFGKIDPATAREVFIRAALVEGLYRGKGEFFNSNQQLIEQLGELEAKSRRRDILVDDEALFRFFDERIPADVVNLAGFEHWRKSAETQHPSLLHLTKAYLMQHDAAAITQAQFPDSLSLNGMELPLQYHFEPNHADDGVSLLVPVSVLHQIPEYRLEWLVPGILKEKCIALIKALPKQSRKQFVPVPEYVDRALARMTPSNEPLALALGEQLFRLSGNKIDPALWSDVALDNYYRMNIVVLDEHGKRIDAGRDLLALRDSYRDRLQASIESAGPSLERAGLTAWTVGTIPSQDQFKRAGIAIRVYPGLVDEGDTVALRMQDNPDAAAWLHREGLMRLMLLNMPEQTRYLHKELLKGKDIGLTMASLGNRETVAKELMGAALLQLIEAEVSDYAVRDEKTFLALVETCKPQLVPKATLLASQLVAALTLLVEVRKTIKSHRNALMLAFCLSDIKSQLEGLFSQGVLLHMPPDTLLQYSRYLKAVLMRLEKAPQNVQRDKLAMIEWQAVQDAYLALRQQVGDYRANLTPALQQFRWLMEEYRISLFAQTLKTQVPVSAKRLNKQLQEIKAELGLH</sequence>
<dbReference type="EC" id="3.6.4.13" evidence="7"/>
<evidence type="ECO:0000256" key="4">
    <source>
        <dbReference type="ARBA" id="ARBA00022840"/>
    </source>
</evidence>
<evidence type="ECO:0000256" key="3">
    <source>
        <dbReference type="ARBA" id="ARBA00022806"/>
    </source>
</evidence>
<dbReference type="SMART" id="SM00490">
    <property type="entry name" value="HELICc"/>
    <property type="match status" value="1"/>
</dbReference>
<dbReference type="InterPro" id="IPR048333">
    <property type="entry name" value="HA2_WH"/>
</dbReference>
<keyword evidence="8" id="KW-1185">Reference proteome</keyword>
<dbReference type="Gene3D" id="3.40.50.300">
    <property type="entry name" value="P-loop containing nucleotide triphosphate hydrolases"/>
    <property type="match status" value="2"/>
</dbReference>
<dbReference type="NCBIfam" id="TIGR01967">
    <property type="entry name" value="DEAH_box_HrpA"/>
    <property type="match status" value="1"/>
</dbReference>
<dbReference type="PANTHER" id="PTHR18934">
    <property type="entry name" value="ATP-DEPENDENT RNA HELICASE"/>
    <property type="match status" value="1"/>
</dbReference>
<comment type="caution">
    <text evidence="7">The sequence shown here is derived from an EMBL/GenBank/DDBJ whole genome shotgun (WGS) entry which is preliminary data.</text>
</comment>
<dbReference type="InterPro" id="IPR007502">
    <property type="entry name" value="Helicase-assoc_dom"/>
</dbReference>
<dbReference type="InterPro" id="IPR027417">
    <property type="entry name" value="P-loop_NTPase"/>
</dbReference>
<evidence type="ECO:0000313" key="8">
    <source>
        <dbReference type="Proteomes" id="UP001595840"/>
    </source>
</evidence>
<dbReference type="Pfam" id="PF00271">
    <property type="entry name" value="Helicase_C"/>
    <property type="match status" value="1"/>
</dbReference>
<dbReference type="SMART" id="SM00487">
    <property type="entry name" value="DEXDc"/>
    <property type="match status" value="1"/>
</dbReference>
<dbReference type="CDD" id="cd18791">
    <property type="entry name" value="SF2_C_RHA"/>
    <property type="match status" value="1"/>
</dbReference>
<dbReference type="PROSITE" id="PS51194">
    <property type="entry name" value="HELICASE_CTER"/>
    <property type="match status" value="1"/>
</dbReference>
<evidence type="ECO:0000259" key="5">
    <source>
        <dbReference type="PROSITE" id="PS51192"/>
    </source>
</evidence>
<dbReference type="SMART" id="SM00382">
    <property type="entry name" value="AAA"/>
    <property type="match status" value="1"/>
</dbReference>